<dbReference type="AlphaFoldDB" id="M0HPV1"/>
<dbReference type="SUPFAM" id="SSF51735">
    <property type="entry name" value="NAD(P)-binding Rossmann-fold domains"/>
    <property type="match status" value="1"/>
</dbReference>
<accession>M0HPV1</accession>
<reference evidence="3 4" key="1">
    <citation type="journal article" date="2014" name="PLoS Genet.">
        <title>Phylogenetically driven sequencing of extremely halophilic archaea reveals strategies for static and dynamic osmo-response.</title>
        <authorList>
            <person name="Becker E.A."/>
            <person name="Seitzer P.M."/>
            <person name="Tritt A."/>
            <person name="Larsen D."/>
            <person name="Krusor M."/>
            <person name="Yao A.I."/>
            <person name="Wu D."/>
            <person name="Madern D."/>
            <person name="Eisen J.A."/>
            <person name="Darling A.E."/>
            <person name="Facciotti M.T."/>
        </authorList>
    </citation>
    <scope>NUCLEOTIDE SEQUENCE [LARGE SCALE GENOMIC DNA]</scope>
    <source>
        <strain evidence="3 4">ATCC BAA-1513</strain>
    </source>
</reference>
<comment type="caution">
    <text evidence="3">The sequence shown here is derived from an EMBL/GenBank/DDBJ whole genome shotgun (WGS) entry which is preliminary data.</text>
</comment>
<dbReference type="PRINTS" id="PR00080">
    <property type="entry name" value="SDRFAMILY"/>
</dbReference>
<dbReference type="PATRIC" id="fig|1230453.4.peg.1603"/>
<keyword evidence="1" id="KW-0560">Oxidoreductase</keyword>
<evidence type="ECO:0000313" key="3">
    <source>
        <dbReference type="EMBL" id="ELZ85788.1"/>
    </source>
</evidence>
<dbReference type="Gene3D" id="3.40.50.720">
    <property type="entry name" value="NAD(P)-binding Rossmann-like Domain"/>
    <property type="match status" value="1"/>
</dbReference>
<proteinExistence type="inferred from homology"/>
<gene>
    <name evidence="3" type="ORF">C453_08233</name>
</gene>
<comment type="similarity">
    <text evidence="2">Belongs to the short-chain dehydrogenases/reductases (SDR) family.</text>
</comment>
<dbReference type="EMBL" id="AOLK01000015">
    <property type="protein sequence ID" value="ELZ85788.1"/>
    <property type="molecule type" value="Genomic_DNA"/>
</dbReference>
<evidence type="ECO:0000256" key="2">
    <source>
        <dbReference type="RuleBase" id="RU000363"/>
    </source>
</evidence>
<dbReference type="STRING" id="1230453.C453_08233"/>
<dbReference type="InterPro" id="IPR036291">
    <property type="entry name" value="NAD(P)-bd_dom_sf"/>
</dbReference>
<sequence length="327" mass="34955">MVEESGAFGTRARCFILLKFITDDAPASSMGHRPEVEAGVEDRDLTGQTVLVTGATSGVGRETALALGRLGATVFVHGRDRDAGRDVATEIDDSGGESVFFSADLAEMERVHRLADEVRDRTDSLDILVNNAGGHFPTGELTGDGVEKTFAVNHLAPFVLTHDLHDLLPSDGRVVTVASEVHRRADGAFDVTEIGNYDGLGAYARSKVANILFTRELARRLDGPTANCCHPGFVPSSGLWRDASLRVRLGVGVLARLPRFLTSGFVNSPSEGAETSVCLAASPEVAAVQGAYFSDCERAEPSSTARDDKLARNLWELSEEVTGLSWP</sequence>
<dbReference type="CDD" id="cd05327">
    <property type="entry name" value="retinol-DH_like_SDR_c_like"/>
    <property type="match status" value="1"/>
</dbReference>
<keyword evidence="4" id="KW-1185">Reference proteome</keyword>
<protein>
    <submittedName>
        <fullName evidence="3">Oxidoreductase</fullName>
    </submittedName>
</protein>
<dbReference type="Pfam" id="PF00106">
    <property type="entry name" value="adh_short"/>
    <property type="match status" value="1"/>
</dbReference>
<name>M0HPV1_HALEO</name>
<dbReference type="Proteomes" id="UP000011612">
    <property type="component" value="Unassembled WGS sequence"/>
</dbReference>
<dbReference type="PRINTS" id="PR00081">
    <property type="entry name" value="GDHRDH"/>
</dbReference>
<dbReference type="PANTHER" id="PTHR43157:SF31">
    <property type="entry name" value="PHOSPHATIDYLINOSITOL-GLYCAN BIOSYNTHESIS CLASS F PROTEIN"/>
    <property type="match status" value="1"/>
</dbReference>
<dbReference type="InterPro" id="IPR002347">
    <property type="entry name" value="SDR_fam"/>
</dbReference>
<evidence type="ECO:0000313" key="4">
    <source>
        <dbReference type="Proteomes" id="UP000011612"/>
    </source>
</evidence>
<dbReference type="PANTHER" id="PTHR43157">
    <property type="entry name" value="PHOSPHATIDYLINOSITOL-GLYCAN BIOSYNTHESIS CLASS F PROTEIN-RELATED"/>
    <property type="match status" value="1"/>
</dbReference>
<evidence type="ECO:0000256" key="1">
    <source>
        <dbReference type="ARBA" id="ARBA00023002"/>
    </source>
</evidence>
<dbReference type="GO" id="GO:0016491">
    <property type="term" value="F:oxidoreductase activity"/>
    <property type="evidence" value="ECO:0007669"/>
    <property type="project" value="UniProtKB-KW"/>
</dbReference>
<organism evidence="3 4">
    <name type="scientific">Haloferax elongans ATCC BAA-1513</name>
    <dbReference type="NCBI Taxonomy" id="1230453"/>
    <lineage>
        <taxon>Archaea</taxon>
        <taxon>Methanobacteriati</taxon>
        <taxon>Methanobacteriota</taxon>
        <taxon>Stenosarchaea group</taxon>
        <taxon>Halobacteria</taxon>
        <taxon>Halobacteriales</taxon>
        <taxon>Haloferacaceae</taxon>
        <taxon>Haloferax</taxon>
    </lineage>
</organism>